<dbReference type="InterPro" id="IPR000504">
    <property type="entry name" value="RRM_dom"/>
</dbReference>
<dbReference type="AlphaFoldDB" id="A0A8X8DLB4"/>
<proteinExistence type="predicted"/>
<accession>A0A8X8DLB4</accession>
<sequence>MLPPKKPSLTPANQTVATLLKPHLNNTASQTPSNTTFPITLSLPRPVHHTIKVQNVNKPSSNTTFPTFTPSKFFIERFPSWLDYHDLKKTLAKIGLVTNLFVSRKKTSRGRRFGFVSFLSTLKESDICDSLNLIWFDSYKIHANPVRFQKPLDKKPDLVIKPQPKTMPKLTFRDTRTFVEALSITKHPKKTVMYESIPDDKEWLQRSLVGFIAKDVDYAQLEHMVLKNVKQTVGFRFLGASQAVITFTNRESMEKELVNGSSVLETSFLHLKPWEKGAKAIDRFVWVSILGLPLIGWNRRYIESIIEKAGKMLGYDITSVSQGSLTGVKVLLSTTSFETLNEHVLLVLDGDEFEISIMEMKPDFSPLLSTIKHSMGATGIQTSDEELCSEFAASDEVTAAGTKITDTDGDHCATDIILTHQQKADTDSDFSLILYQGYTGPTNNLDHTDTSSKIAYLFPETKETRDEGATDSDGNTDVSAHSVTRVGLVNNGITGQGGDTITLRTLGVYTLMMNSLSDRLNDWVSSKCRSSKAVTSTKNGVMKCLGYNNRHMDSKSGGFDAEMLYEIGLIALG</sequence>
<dbReference type="Pfam" id="PF00076">
    <property type="entry name" value="RRM_1"/>
    <property type="match status" value="1"/>
</dbReference>
<reference evidence="3" key="1">
    <citation type="journal article" date="2020" name="bioRxiv">
        <title>Hybrid origin of Populus tomentosa Carr. identified through genome sequencing and phylogenomic analysis.</title>
        <authorList>
            <person name="An X."/>
            <person name="Gao K."/>
            <person name="Chen Z."/>
            <person name="Li J."/>
            <person name="Yang X."/>
            <person name="Yang X."/>
            <person name="Zhou J."/>
            <person name="Guo T."/>
            <person name="Zhao T."/>
            <person name="Huang S."/>
            <person name="Miao D."/>
            <person name="Khan W.U."/>
            <person name="Rao P."/>
            <person name="Ye M."/>
            <person name="Lei B."/>
            <person name="Liao W."/>
            <person name="Wang J."/>
            <person name="Ji L."/>
            <person name="Li Y."/>
            <person name="Guo B."/>
            <person name="Mustafa N.S."/>
            <person name="Li S."/>
            <person name="Yun Q."/>
            <person name="Keller S.R."/>
            <person name="Mao J."/>
            <person name="Zhang R."/>
            <person name="Strauss S.H."/>
        </authorList>
    </citation>
    <scope>NUCLEOTIDE SEQUENCE</scope>
    <source>
        <strain evidence="3">GM15</strain>
        <tissue evidence="3">Leaf</tissue>
    </source>
</reference>
<protein>
    <recommendedName>
        <fullName evidence="2">RRM domain-containing protein</fullName>
    </recommendedName>
</protein>
<evidence type="ECO:0000313" key="4">
    <source>
        <dbReference type="Proteomes" id="UP000886885"/>
    </source>
</evidence>
<dbReference type="PANTHER" id="PTHR34427">
    <property type="entry name" value="DUF4283 DOMAIN PROTEIN"/>
    <property type="match status" value="1"/>
</dbReference>
<keyword evidence="4" id="KW-1185">Reference proteome</keyword>
<dbReference type="Proteomes" id="UP000886885">
    <property type="component" value="Chromosome 1A"/>
</dbReference>
<keyword evidence="1" id="KW-0694">RNA-binding</keyword>
<dbReference type="PANTHER" id="PTHR34427:SF5">
    <property type="entry name" value="DUF4283 DOMAIN-CONTAINING PROTEIN"/>
    <property type="match status" value="1"/>
</dbReference>
<dbReference type="EMBL" id="JAAWWB010000001">
    <property type="protein sequence ID" value="KAG6794006.1"/>
    <property type="molecule type" value="Genomic_DNA"/>
</dbReference>
<evidence type="ECO:0000259" key="2">
    <source>
        <dbReference type="PROSITE" id="PS50102"/>
    </source>
</evidence>
<feature type="domain" description="RRM" evidence="2">
    <location>
        <begin position="71"/>
        <end position="153"/>
    </location>
</feature>
<organism evidence="3 4">
    <name type="scientific">Populus tomentosa</name>
    <name type="common">Chinese white poplar</name>
    <dbReference type="NCBI Taxonomy" id="118781"/>
    <lineage>
        <taxon>Eukaryota</taxon>
        <taxon>Viridiplantae</taxon>
        <taxon>Streptophyta</taxon>
        <taxon>Embryophyta</taxon>
        <taxon>Tracheophyta</taxon>
        <taxon>Spermatophyta</taxon>
        <taxon>Magnoliopsida</taxon>
        <taxon>eudicotyledons</taxon>
        <taxon>Gunneridae</taxon>
        <taxon>Pentapetalae</taxon>
        <taxon>rosids</taxon>
        <taxon>fabids</taxon>
        <taxon>Malpighiales</taxon>
        <taxon>Salicaceae</taxon>
        <taxon>Saliceae</taxon>
        <taxon>Populus</taxon>
    </lineage>
</organism>
<dbReference type="PROSITE" id="PS50102">
    <property type="entry name" value="RRM"/>
    <property type="match status" value="1"/>
</dbReference>
<dbReference type="GO" id="GO:0003723">
    <property type="term" value="F:RNA binding"/>
    <property type="evidence" value="ECO:0007669"/>
    <property type="project" value="UniProtKB-UniRule"/>
</dbReference>
<dbReference type="OrthoDB" id="1436566at2759"/>
<name>A0A8X8DLB4_POPTO</name>
<comment type="caution">
    <text evidence="3">The sequence shown here is derived from an EMBL/GenBank/DDBJ whole genome shotgun (WGS) entry which is preliminary data.</text>
</comment>
<evidence type="ECO:0000256" key="1">
    <source>
        <dbReference type="PROSITE-ProRule" id="PRU00176"/>
    </source>
</evidence>
<gene>
    <name evidence="3" type="ORF">POTOM_003236</name>
</gene>
<evidence type="ECO:0000313" key="3">
    <source>
        <dbReference type="EMBL" id="KAG6794006.1"/>
    </source>
</evidence>